<comment type="caution">
    <text evidence="1">The sequence shown here is derived from an EMBL/GenBank/DDBJ whole genome shotgun (WGS) entry which is preliminary data.</text>
</comment>
<dbReference type="AlphaFoldDB" id="A0A918UBU6"/>
<dbReference type="Proteomes" id="UP000645257">
    <property type="component" value="Unassembled WGS sequence"/>
</dbReference>
<proteinExistence type="predicted"/>
<reference evidence="1" key="2">
    <citation type="submission" date="2020-09" db="EMBL/GenBank/DDBJ databases">
        <authorList>
            <person name="Sun Q."/>
            <person name="Kim S."/>
        </authorList>
    </citation>
    <scope>NUCLEOTIDE SEQUENCE</scope>
    <source>
        <strain evidence="1">KCTC 32182</strain>
    </source>
</reference>
<gene>
    <name evidence="1" type="ORF">GCM10011289_34800</name>
</gene>
<protein>
    <submittedName>
        <fullName evidence="1">Uncharacterized protein</fullName>
    </submittedName>
</protein>
<organism evidence="1 2">
    <name type="scientific">Paludibacterium paludis</name>
    <dbReference type="NCBI Taxonomy" id="1225769"/>
    <lineage>
        <taxon>Bacteria</taxon>
        <taxon>Pseudomonadati</taxon>
        <taxon>Pseudomonadota</taxon>
        <taxon>Betaproteobacteria</taxon>
        <taxon>Neisseriales</taxon>
        <taxon>Chromobacteriaceae</taxon>
        <taxon>Paludibacterium</taxon>
    </lineage>
</organism>
<keyword evidence="2" id="KW-1185">Reference proteome</keyword>
<reference evidence="1" key="1">
    <citation type="journal article" date="2014" name="Int. J. Syst. Evol. Microbiol.">
        <title>Complete genome sequence of Corynebacterium casei LMG S-19264T (=DSM 44701T), isolated from a smear-ripened cheese.</title>
        <authorList>
            <consortium name="US DOE Joint Genome Institute (JGI-PGF)"/>
            <person name="Walter F."/>
            <person name="Albersmeier A."/>
            <person name="Kalinowski J."/>
            <person name="Ruckert C."/>
        </authorList>
    </citation>
    <scope>NUCLEOTIDE SEQUENCE</scope>
    <source>
        <strain evidence="1">KCTC 32182</strain>
    </source>
</reference>
<dbReference type="EMBL" id="BMYX01000026">
    <property type="protein sequence ID" value="GGY28572.1"/>
    <property type="molecule type" value="Genomic_DNA"/>
</dbReference>
<evidence type="ECO:0000313" key="2">
    <source>
        <dbReference type="Proteomes" id="UP000645257"/>
    </source>
</evidence>
<evidence type="ECO:0000313" key="1">
    <source>
        <dbReference type="EMBL" id="GGY28572.1"/>
    </source>
</evidence>
<name>A0A918UBU6_9NEIS</name>
<accession>A0A918UBU6</accession>
<sequence>MADHAHCGIESPYPAWILVQNNRNQFALANLQSGGELLHPLLIDKKFIATGRGGIEVTSQTLSELSIQPRHVKLDRLSPAILETHICRGLNGCDSRRIRNVDGTAQRPSA</sequence>